<evidence type="ECO:0000256" key="7">
    <source>
        <dbReference type="ARBA" id="ARBA00023270"/>
    </source>
</evidence>
<dbReference type="AlphaFoldDB" id="A0A8J6XTK5"/>
<comment type="subunit">
    <text evidence="9">Heterooctamer of four alpha and four beta subunits.</text>
</comment>
<name>A0A8J6XTK5_9BACT</name>
<keyword evidence="5 9" id="KW-0865">Zymogen</keyword>
<evidence type="ECO:0000256" key="10">
    <source>
        <dbReference type="PIRSR" id="PIRSR006246-1"/>
    </source>
</evidence>
<reference evidence="14 15" key="1">
    <citation type="submission" date="2020-08" db="EMBL/GenBank/DDBJ databases">
        <title>Acidobacteriota in marine sediments use diverse sulfur dissimilation pathways.</title>
        <authorList>
            <person name="Wasmund K."/>
        </authorList>
    </citation>
    <scope>NUCLEOTIDE SEQUENCE [LARGE SCALE GENOMIC DNA]</scope>
    <source>
        <strain evidence="14">MAG AM4</strain>
    </source>
</reference>
<comment type="function">
    <text evidence="9">Catalyzes the pyruvoyl-dependent decarboxylation of aspartate to produce beta-alanine.</text>
</comment>
<evidence type="ECO:0000256" key="6">
    <source>
        <dbReference type="ARBA" id="ARBA00023239"/>
    </source>
</evidence>
<evidence type="ECO:0000256" key="2">
    <source>
        <dbReference type="ARBA" id="ARBA00022655"/>
    </source>
</evidence>
<evidence type="ECO:0000256" key="3">
    <source>
        <dbReference type="ARBA" id="ARBA00022793"/>
    </source>
</evidence>
<protein>
    <recommendedName>
        <fullName evidence="9">Aspartate 1-decarboxylase</fullName>
        <ecNumber evidence="9">4.1.1.11</ecNumber>
    </recommendedName>
    <alternativeName>
        <fullName evidence="9">Aspartate alpha-decarboxylase</fullName>
    </alternativeName>
    <component>
        <recommendedName>
            <fullName evidence="9">Aspartate 1-decarboxylase beta chain</fullName>
        </recommendedName>
    </component>
    <component>
        <recommendedName>
            <fullName evidence="9">Aspartate 1-decarboxylase alpha chain</fullName>
        </recommendedName>
    </component>
</protein>
<dbReference type="NCBIfam" id="TIGR00223">
    <property type="entry name" value="panD"/>
    <property type="match status" value="1"/>
</dbReference>
<evidence type="ECO:0000256" key="1">
    <source>
        <dbReference type="ARBA" id="ARBA00022490"/>
    </source>
</evidence>
<feature type="chain" id="PRO_5035349592" description="Aspartate 1-decarboxylase beta chain" evidence="9 13">
    <location>
        <begin position="1"/>
        <end position="24"/>
    </location>
</feature>
<keyword evidence="1 9" id="KW-0963">Cytoplasm</keyword>
<evidence type="ECO:0000256" key="4">
    <source>
        <dbReference type="ARBA" id="ARBA00022813"/>
    </source>
</evidence>
<comment type="catalytic activity">
    <reaction evidence="9">
        <text>L-aspartate + H(+) = beta-alanine + CO2</text>
        <dbReference type="Rhea" id="RHEA:19497"/>
        <dbReference type="ChEBI" id="CHEBI:15378"/>
        <dbReference type="ChEBI" id="CHEBI:16526"/>
        <dbReference type="ChEBI" id="CHEBI:29991"/>
        <dbReference type="ChEBI" id="CHEBI:57966"/>
        <dbReference type="EC" id="4.1.1.11"/>
    </reaction>
</comment>
<dbReference type="CDD" id="cd06919">
    <property type="entry name" value="Asp_decarbox"/>
    <property type="match status" value="1"/>
</dbReference>
<keyword evidence="6 9" id="KW-0456">Lyase</keyword>
<feature type="modified residue" description="Pyruvic acid (Ser)" evidence="9 12">
    <location>
        <position position="25"/>
    </location>
</feature>
<evidence type="ECO:0000313" key="14">
    <source>
        <dbReference type="EMBL" id="MBD3868482.1"/>
    </source>
</evidence>
<comment type="caution">
    <text evidence="14">The sequence shown here is derived from an EMBL/GenBank/DDBJ whole genome shotgun (WGS) entry which is preliminary data.</text>
</comment>
<dbReference type="Proteomes" id="UP000648239">
    <property type="component" value="Unassembled WGS sequence"/>
</dbReference>
<comment type="pathway">
    <text evidence="9">Cofactor biosynthesis; (R)-pantothenate biosynthesis; beta-alanine from L-aspartate: step 1/1.</text>
</comment>
<dbReference type="Pfam" id="PF02261">
    <property type="entry name" value="Asp_decarbox"/>
    <property type="match status" value="1"/>
</dbReference>
<organism evidence="14 15">
    <name type="scientific">Candidatus Polarisedimenticola svalbardensis</name>
    <dbReference type="NCBI Taxonomy" id="2886004"/>
    <lineage>
        <taxon>Bacteria</taxon>
        <taxon>Pseudomonadati</taxon>
        <taxon>Acidobacteriota</taxon>
        <taxon>Candidatus Polarisedimenticolia</taxon>
        <taxon>Candidatus Polarisedimenticolales</taxon>
        <taxon>Candidatus Polarisedimenticolaceae</taxon>
        <taxon>Candidatus Polarisedimenticola</taxon>
    </lineage>
</organism>
<keyword evidence="7 9" id="KW-0704">Schiff base</keyword>
<dbReference type="PANTHER" id="PTHR21012:SF0">
    <property type="entry name" value="ASPARTATE 1-DECARBOXYLASE"/>
    <property type="match status" value="1"/>
</dbReference>
<dbReference type="PIRSF" id="PIRSF006246">
    <property type="entry name" value="Asp_decarbox"/>
    <property type="match status" value="1"/>
</dbReference>
<dbReference type="InterPro" id="IPR009010">
    <property type="entry name" value="Asp_de-COase-like_dom_sf"/>
</dbReference>
<evidence type="ECO:0000256" key="5">
    <source>
        <dbReference type="ARBA" id="ARBA00023145"/>
    </source>
</evidence>
<dbReference type="GO" id="GO:0006523">
    <property type="term" value="P:alanine biosynthetic process"/>
    <property type="evidence" value="ECO:0007669"/>
    <property type="project" value="InterPro"/>
</dbReference>
<feature type="binding site" evidence="9 11">
    <location>
        <position position="57"/>
    </location>
    <ligand>
        <name>substrate</name>
    </ligand>
</feature>
<evidence type="ECO:0000313" key="15">
    <source>
        <dbReference type="Proteomes" id="UP000648239"/>
    </source>
</evidence>
<dbReference type="InterPro" id="IPR003190">
    <property type="entry name" value="Asp_decarbox"/>
</dbReference>
<gene>
    <name evidence="9" type="primary">panD</name>
    <name evidence="14" type="ORF">IFK94_10200</name>
</gene>
<comment type="similarity">
    <text evidence="9">Belongs to the PanD family.</text>
</comment>
<evidence type="ECO:0000256" key="8">
    <source>
        <dbReference type="ARBA" id="ARBA00023317"/>
    </source>
</evidence>
<keyword evidence="4 9" id="KW-0068">Autocatalytic cleavage</keyword>
<keyword evidence="3 9" id="KW-0210">Decarboxylase</keyword>
<dbReference type="SUPFAM" id="SSF50692">
    <property type="entry name" value="ADC-like"/>
    <property type="match status" value="1"/>
</dbReference>
<accession>A0A8J6XTK5</accession>
<dbReference type="GO" id="GO:0005829">
    <property type="term" value="C:cytosol"/>
    <property type="evidence" value="ECO:0007669"/>
    <property type="project" value="TreeGrafter"/>
</dbReference>
<keyword evidence="2 9" id="KW-0566">Pantothenate biosynthesis</keyword>
<comment type="cofactor">
    <cofactor evidence="9 10">
        <name>pyruvate</name>
        <dbReference type="ChEBI" id="CHEBI:15361"/>
    </cofactor>
    <text evidence="9 10">Binds 1 pyruvoyl group covalently per subunit.</text>
</comment>
<feature type="active site" description="Proton donor" evidence="9 10">
    <location>
        <position position="58"/>
    </location>
</feature>
<sequence>MTREMLRAKVHRITVTERNVEYEGSLTLDAGLMEACGMVPYERIDVFDVDNAGRFSTYLIEGERGSGACEVNGAAAHLVNMGDKLIIVAYCHMDEADVPGHKPRVVLVHDDNALREVKDFEGAGVRLA</sequence>
<dbReference type="EMBL" id="JACXWD010000033">
    <property type="protein sequence ID" value="MBD3868482.1"/>
    <property type="molecule type" value="Genomic_DNA"/>
</dbReference>
<dbReference type="EC" id="4.1.1.11" evidence="9"/>
<dbReference type="PANTHER" id="PTHR21012">
    <property type="entry name" value="ASPARTATE 1-DECARBOXYLASE"/>
    <property type="match status" value="1"/>
</dbReference>
<dbReference type="HAMAP" id="MF_00446">
    <property type="entry name" value="PanD"/>
    <property type="match status" value="1"/>
</dbReference>
<dbReference type="UniPathway" id="UPA00028">
    <property type="reaction ID" value="UER00002"/>
</dbReference>
<comment type="PTM">
    <text evidence="9 12">Is synthesized initially as an inactive proenzyme, which is activated by self-cleavage at a specific serine bond to produce a beta-subunit with a hydroxyl group at its C-terminus and an alpha-subunit with a pyruvoyl group at its N-terminus.</text>
</comment>
<dbReference type="GO" id="GO:0004068">
    <property type="term" value="F:aspartate 1-decarboxylase activity"/>
    <property type="evidence" value="ECO:0007669"/>
    <property type="project" value="UniProtKB-UniRule"/>
</dbReference>
<comment type="subcellular location">
    <subcellularLocation>
        <location evidence="9">Cytoplasm</location>
    </subcellularLocation>
</comment>
<proteinExistence type="inferred from homology"/>
<evidence type="ECO:0000256" key="9">
    <source>
        <dbReference type="HAMAP-Rule" id="MF_00446"/>
    </source>
</evidence>
<dbReference type="Gene3D" id="2.40.40.20">
    <property type="match status" value="1"/>
</dbReference>
<dbReference type="GO" id="GO:0015940">
    <property type="term" value="P:pantothenate biosynthetic process"/>
    <property type="evidence" value="ECO:0007669"/>
    <property type="project" value="UniProtKB-UniRule"/>
</dbReference>
<feature type="binding site" evidence="9 11">
    <location>
        <begin position="73"/>
        <end position="75"/>
    </location>
    <ligand>
        <name>substrate</name>
    </ligand>
</feature>
<evidence type="ECO:0000256" key="11">
    <source>
        <dbReference type="PIRSR" id="PIRSR006246-2"/>
    </source>
</evidence>
<evidence type="ECO:0000256" key="12">
    <source>
        <dbReference type="PIRSR" id="PIRSR006246-3"/>
    </source>
</evidence>
<keyword evidence="8 9" id="KW-0670">Pyruvate</keyword>
<evidence type="ECO:0000256" key="13">
    <source>
        <dbReference type="PIRSR" id="PIRSR006246-5"/>
    </source>
</evidence>
<feature type="active site" description="Schiff-base intermediate with substrate; via pyruvic acid" evidence="9 10">
    <location>
        <position position="25"/>
    </location>
</feature>
<feature type="chain" id="PRO_5035349591" description="Aspartate 1-decarboxylase alpha chain" evidence="9 13">
    <location>
        <begin position="25"/>
        <end position="128"/>
    </location>
</feature>